<protein>
    <recommendedName>
        <fullName evidence="4">Porin</fullName>
    </recommendedName>
</protein>
<dbReference type="OrthoDB" id="638836at2"/>
<keyword evidence="1" id="KW-0732">Signal</keyword>
<gene>
    <name evidence="2" type="ORF">ESZ48_17590</name>
</gene>
<dbReference type="Proteomes" id="UP000289792">
    <property type="component" value="Unassembled WGS sequence"/>
</dbReference>
<evidence type="ECO:0008006" key="4">
    <source>
        <dbReference type="Google" id="ProtNLM"/>
    </source>
</evidence>
<sequence>MKKLIRNSGIALLLLVGVNMNAQKNNRSIDNYREPDKGGINVFEAPKDTISTFENVKVRIGGSSTLQFQAVDHENSGAIELIKIGSNFNLATANLDLDVFLYDGIRMHLRTYLSSRHHPEPYVKGGYFQIDKLEFIKPGFMEDIMKYATIKVGHMENNYGDAHFRRSDNAQAMYNPFVGNLIMDAFTTEVGAEVYYQRDGFLGMVGFTNGKLNQSVDKPDTGGASFLAKLGYDKQLDDDLRLRLTGSIYNTGKVANSYLYSADRAGSRYYLVLEPTTATTAGNFRSGRYDPRLSNQITAIMINPFIKYQGLEFFGTFETSKGKGSAELEKRVAKQYAGELIYRFGNTENFYVGGRYNKVDSEDISGSDVDISRFQLAAGWFMTRNILLKAEYVNQKYDGFNPGSIFNEGKFNGLMAEAVISF</sequence>
<feature type="chain" id="PRO_5020237685" description="Porin" evidence="1">
    <location>
        <begin position="23"/>
        <end position="422"/>
    </location>
</feature>
<proteinExistence type="predicted"/>
<dbReference type="InterPro" id="IPR023614">
    <property type="entry name" value="Porin_dom_sf"/>
</dbReference>
<evidence type="ECO:0000313" key="3">
    <source>
        <dbReference type="Proteomes" id="UP000289792"/>
    </source>
</evidence>
<dbReference type="Gene3D" id="2.40.160.10">
    <property type="entry name" value="Porin"/>
    <property type="match status" value="1"/>
</dbReference>
<name>A0A4Q0XBE0_9FLAO</name>
<dbReference type="EMBL" id="SDDZ01000017">
    <property type="protein sequence ID" value="RXJ44477.1"/>
    <property type="molecule type" value="Genomic_DNA"/>
</dbReference>
<feature type="signal peptide" evidence="1">
    <location>
        <begin position="1"/>
        <end position="22"/>
    </location>
</feature>
<evidence type="ECO:0000256" key="1">
    <source>
        <dbReference type="SAM" id="SignalP"/>
    </source>
</evidence>
<dbReference type="AlphaFoldDB" id="A0A4Q0XBE0"/>
<accession>A0A4Q0XBE0</accession>
<reference evidence="2 3" key="1">
    <citation type="submission" date="2019-01" db="EMBL/GenBank/DDBJ databases">
        <title>Genome sequence of the Antarctic species Gelidibacter gilvus ACAM 158(T).</title>
        <authorList>
            <person name="Bowman J.P."/>
        </authorList>
    </citation>
    <scope>NUCLEOTIDE SEQUENCE [LARGE SCALE GENOMIC DNA]</scope>
    <source>
        <strain evidence="2 3">IC158</strain>
    </source>
</reference>
<organism evidence="2 3">
    <name type="scientific">Gelidibacter gilvus</name>
    <dbReference type="NCBI Taxonomy" id="59602"/>
    <lineage>
        <taxon>Bacteria</taxon>
        <taxon>Pseudomonadati</taxon>
        <taxon>Bacteroidota</taxon>
        <taxon>Flavobacteriia</taxon>
        <taxon>Flavobacteriales</taxon>
        <taxon>Flavobacteriaceae</taxon>
        <taxon>Gelidibacter</taxon>
    </lineage>
</organism>
<comment type="caution">
    <text evidence="2">The sequence shown here is derived from an EMBL/GenBank/DDBJ whole genome shotgun (WGS) entry which is preliminary data.</text>
</comment>
<evidence type="ECO:0000313" key="2">
    <source>
        <dbReference type="EMBL" id="RXJ44477.1"/>
    </source>
</evidence>
<dbReference type="SUPFAM" id="SSF56935">
    <property type="entry name" value="Porins"/>
    <property type="match status" value="1"/>
</dbReference>
<dbReference type="RefSeq" id="WP_129018816.1">
    <property type="nucleotide sequence ID" value="NZ_SDDZ01000017.1"/>
</dbReference>
<keyword evidence="3" id="KW-1185">Reference proteome</keyword>